<keyword evidence="1" id="KW-1133">Transmembrane helix</keyword>
<reference evidence="2 3" key="1">
    <citation type="submission" date="2024-05" db="EMBL/GenBank/DDBJ databases">
        <title>Roseateles sp. 2.12 16S ribosomal RNA gene Genome sequencing and assembly.</title>
        <authorList>
            <person name="Woo H."/>
        </authorList>
    </citation>
    <scope>NUCLEOTIDE SEQUENCE [LARGE SCALE GENOMIC DNA]</scope>
    <source>
        <strain evidence="2 3">2.12</strain>
    </source>
</reference>
<keyword evidence="3" id="KW-1185">Reference proteome</keyword>
<protein>
    <submittedName>
        <fullName evidence="2">Uncharacterized protein</fullName>
    </submittedName>
</protein>
<keyword evidence="1" id="KW-0472">Membrane</keyword>
<dbReference type="Proteomes" id="UP001462640">
    <property type="component" value="Unassembled WGS sequence"/>
</dbReference>
<name>A0ABV0GE23_9BURK</name>
<dbReference type="EMBL" id="JBDPZC010000004">
    <property type="protein sequence ID" value="MEO3713320.1"/>
    <property type="molecule type" value="Genomic_DNA"/>
</dbReference>
<feature type="transmembrane region" description="Helical" evidence="1">
    <location>
        <begin position="84"/>
        <end position="104"/>
    </location>
</feature>
<evidence type="ECO:0000313" key="3">
    <source>
        <dbReference type="Proteomes" id="UP001462640"/>
    </source>
</evidence>
<sequence>MRDHPEYDVVEFLLCGLFIAASGASLVWAGASFYRGEHFSALEGAGLGLMFLGGGASPKHYLLDCLTFPLSFIEGTGRETPTTVLAAVAGLLLWLAGLAGNHWGQA</sequence>
<dbReference type="RefSeq" id="WP_347609647.1">
    <property type="nucleotide sequence ID" value="NZ_JBDPZC010000004.1"/>
</dbReference>
<gene>
    <name evidence="2" type="ORF">ABDJ40_11155</name>
</gene>
<evidence type="ECO:0000256" key="1">
    <source>
        <dbReference type="SAM" id="Phobius"/>
    </source>
</evidence>
<comment type="caution">
    <text evidence="2">The sequence shown here is derived from an EMBL/GenBank/DDBJ whole genome shotgun (WGS) entry which is preliminary data.</text>
</comment>
<proteinExistence type="predicted"/>
<organism evidence="2 3">
    <name type="scientific">Roseateles flavus</name>
    <dbReference type="NCBI Taxonomy" id="3149041"/>
    <lineage>
        <taxon>Bacteria</taxon>
        <taxon>Pseudomonadati</taxon>
        <taxon>Pseudomonadota</taxon>
        <taxon>Betaproteobacteria</taxon>
        <taxon>Burkholderiales</taxon>
        <taxon>Sphaerotilaceae</taxon>
        <taxon>Roseateles</taxon>
    </lineage>
</organism>
<accession>A0ABV0GE23</accession>
<keyword evidence="1" id="KW-0812">Transmembrane</keyword>
<feature type="transmembrane region" description="Helical" evidence="1">
    <location>
        <begin position="12"/>
        <end position="34"/>
    </location>
</feature>
<evidence type="ECO:0000313" key="2">
    <source>
        <dbReference type="EMBL" id="MEO3713320.1"/>
    </source>
</evidence>